<name>G0ECW7_PYRF1</name>
<dbReference type="eggNOG" id="arCOG05414">
    <property type="taxonomic scope" value="Archaea"/>
</dbReference>
<organism evidence="1 2">
    <name type="scientific">Pyrolobus fumarii (strain DSM 11204 / 1A)</name>
    <dbReference type="NCBI Taxonomy" id="694429"/>
    <lineage>
        <taxon>Archaea</taxon>
        <taxon>Thermoproteota</taxon>
        <taxon>Thermoprotei</taxon>
        <taxon>Desulfurococcales</taxon>
        <taxon>Pyrodictiaceae</taxon>
        <taxon>Pyrolobus</taxon>
    </lineage>
</organism>
<sequence>MVQLARYASPVEQAGRLIASGDTLGVPWVHRLMTLVAVTIKVRREIAELAEEMVRLGLARSRNHAYNMMIEMGLREVKRLVERRKAVRRLVEEFMKNGLPYTDLPTVKDVEEERAR</sequence>
<dbReference type="Proteomes" id="UP000001037">
    <property type="component" value="Chromosome"/>
</dbReference>
<evidence type="ECO:0000313" key="2">
    <source>
        <dbReference type="Proteomes" id="UP000001037"/>
    </source>
</evidence>
<dbReference type="AlphaFoldDB" id="G0ECW7"/>
<accession>G0ECW7</accession>
<dbReference type="InParanoid" id="G0ECW7"/>
<gene>
    <name evidence="1" type="ordered locus">Pyrfu_1833</name>
</gene>
<keyword evidence="2" id="KW-1185">Reference proteome</keyword>
<protein>
    <submittedName>
        <fullName evidence="1">Uncharacterized protein</fullName>
    </submittedName>
</protein>
<proteinExistence type="predicted"/>
<dbReference type="KEGG" id="pfm:Pyrfu_1833"/>
<dbReference type="HOGENOM" id="CLU_2091388_0_0_2"/>
<dbReference type="EMBL" id="CP002838">
    <property type="protein sequence ID" value="AEM39687.1"/>
    <property type="molecule type" value="Genomic_DNA"/>
</dbReference>
<evidence type="ECO:0000313" key="1">
    <source>
        <dbReference type="EMBL" id="AEM39687.1"/>
    </source>
</evidence>
<reference evidence="1 2" key="1">
    <citation type="journal article" date="2011" name="Stand. Genomic Sci.">
        <title>Complete genome sequence of the hyperthermophilic chemolithoautotroph Pyrolobus fumarii type strain (1A).</title>
        <authorList>
            <person name="Anderson I."/>
            <person name="Goker M."/>
            <person name="Nolan M."/>
            <person name="Lucas S."/>
            <person name="Hammon N."/>
            <person name="Deshpande S."/>
            <person name="Cheng J.F."/>
            <person name="Tapia R."/>
            <person name="Han C."/>
            <person name="Goodwin L."/>
            <person name="Pitluck S."/>
            <person name="Huntemann M."/>
            <person name="Liolios K."/>
            <person name="Ivanova N."/>
            <person name="Pagani I."/>
            <person name="Mavromatis K."/>
            <person name="Ovchinikova G."/>
            <person name="Pati A."/>
            <person name="Chen A."/>
            <person name="Palaniappan K."/>
            <person name="Land M."/>
            <person name="Hauser L."/>
            <person name="Brambilla E.M."/>
            <person name="Huber H."/>
            <person name="Yasawong M."/>
            <person name="Rohde M."/>
            <person name="Spring S."/>
            <person name="Abt B."/>
            <person name="Sikorski J."/>
            <person name="Wirth R."/>
            <person name="Detter J.C."/>
            <person name="Woyke T."/>
            <person name="Bristow J."/>
            <person name="Eisen J.A."/>
            <person name="Markowitz V."/>
            <person name="Hugenholtz P."/>
            <person name="Kyrpides N.C."/>
            <person name="Klenk H.P."/>
            <person name="Lapidus A."/>
        </authorList>
    </citation>
    <scope>NUCLEOTIDE SEQUENCE [LARGE SCALE GENOMIC DNA]</scope>
    <source>
        <strain evidence="2">DSM 11204 / 1A</strain>
    </source>
</reference>